<evidence type="ECO:0000256" key="11">
    <source>
        <dbReference type="SAM" id="SignalP"/>
    </source>
</evidence>
<keyword evidence="7" id="KW-1015">Disulfide bond</keyword>
<dbReference type="GO" id="GO:0007517">
    <property type="term" value="P:muscle organ development"/>
    <property type="evidence" value="ECO:0007669"/>
    <property type="project" value="UniProtKB-ARBA"/>
</dbReference>
<dbReference type="GO" id="GO:0045165">
    <property type="term" value="P:cell fate commitment"/>
    <property type="evidence" value="ECO:0007669"/>
    <property type="project" value="TreeGrafter"/>
</dbReference>
<dbReference type="PROSITE" id="PS00246">
    <property type="entry name" value="WNT1"/>
    <property type="match status" value="1"/>
</dbReference>
<dbReference type="GO" id="GO:0005109">
    <property type="term" value="F:frizzled binding"/>
    <property type="evidence" value="ECO:0007669"/>
    <property type="project" value="TreeGrafter"/>
</dbReference>
<evidence type="ECO:0000256" key="2">
    <source>
        <dbReference type="ARBA" id="ARBA00005683"/>
    </source>
</evidence>
<evidence type="ECO:0000256" key="9">
    <source>
        <dbReference type="ARBA" id="ARBA00023288"/>
    </source>
</evidence>
<organism evidence="12">
    <name type="scientific">Zeugodacus cucurbitae</name>
    <name type="common">Melon fruit fly</name>
    <name type="synonym">Bactrocera cucurbitae</name>
    <dbReference type="NCBI Taxonomy" id="28588"/>
    <lineage>
        <taxon>Eukaryota</taxon>
        <taxon>Metazoa</taxon>
        <taxon>Ecdysozoa</taxon>
        <taxon>Arthropoda</taxon>
        <taxon>Hexapoda</taxon>
        <taxon>Insecta</taxon>
        <taxon>Pterygota</taxon>
        <taxon>Neoptera</taxon>
        <taxon>Endopterygota</taxon>
        <taxon>Diptera</taxon>
        <taxon>Brachycera</taxon>
        <taxon>Muscomorpha</taxon>
        <taxon>Tephritoidea</taxon>
        <taxon>Tephritidae</taxon>
        <taxon>Zeugodacus</taxon>
        <taxon>Zeugodacus</taxon>
    </lineage>
</organism>
<evidence type="ECO:0000256" key="4">
    <source>
        <dbReference type="ARBA" id="ARBA00022525"/>
    </source>
</evidence>
<evidence type="ECO:0000256" key="6">
    <source>
        <dbReference type="ARBA" id="ARBA00022687"/>
    </source>
</evidence>
<feature type="chain" id="PRO_5001982452" description="Protein Wnt" evidence="11">
    <location>
        <begin position="25"/>
        <end position="379"/>
    </location>
</feature>
<keyword evidence="6 10" id="KW-0879">Wnt signaling pathway</keyword>
<reference evidence="12" key="2">
    <citation type="journal article" date="2015" name="Gigascience">
        <title>Reconstructing a comprehensive transcriptome assembly of a white-pupal translocated strain of the pest fruit fly Bactrocera cucurbitae.</title>
        <authorList>
            <person name="Sim S.B."/>
            <person name="Calla B."/>
            <person name="Hall B."/>
            <person name="DeRego T."/>
            <person name="Geib S.M."/>
        </authorList>
    </citation>
    <scope>NUCLEOTIDE SEQUENCE</scope>
</reference>
<dbReference type="InterPro" id="IPR043158">
    <property type="entry name" value="Wnt_C"/>
</dbReference>
<keyword evidence="5" id="KW-0272">Extracellular matrix</keyword>
<dbReference type="PANTHER" id="PTHR12027">
    <property type="entry name" value="WNT RELATED"/>
    <property type="match status" value="1"/>
</dbReference>
<keyword evidence="11" id="KW-0732">Signal</keyword>
<dbReference type="PANTHER" id="PTHR12027:SF72">
    <property type="entry name" value="PROTEIN WNT-6"/>
    <property type="match status" value="1"/>
</dbReference>
<dbReference type="GO" id="GO:0060070">
    <property type="term" value="P:canonical Wnt signaling pathway"/>
    <property type="evidence" value="ECO:0007669"/>
    <property type="project" value="TreeGrafter"/>
</dbReference>
<keyword evidence="3 10" id="KW-0217">Developmental protein</keyword>
<sequence length="379" mass="43686">MKLFLILFVLNMTIQLNNVHWAEGTNMLLEPAIMCKKARRLRGKLAEICRHDSALLKEIIIGVNLGFRECEFQLRNHRWNCTTQRRSMRKILMRDTRETGFINAITSAGVTYSVTKACSMGKVIECACDKSHLLQMNGRQSVAMQIHQKPIVSGCNNNCRHQNSETRKRKMLRKITLPEGEWEWGGCSDNIHFGFAKSRQFLDSKYRHRRDLRTLVKLHNNAAGRLTLRESMRVECKCHGLSGSCTMRTCWLKMPPFREVAEKLRRTFDTAFKVILRNDGNSFIPDGNIKNHFTKYHLVYSDDSLNFCVPNATFGVVGTQERECNATSIGLDGCESLCCSRGYKRRIISDWVNCKCIFKWCCEVTCEKCLEQRISNTCL</sequence>
<accession>A0A0A1WFC6</accession>
<gene>
    <name evidence="12" type="primary">Wnt6</name>
    <name evidence="12" type="ORF">g.2384</name>
</gene>
<reference evidence="12" key="1">
    <citation type="submission" date="2014-11" db="EMBL/GenBank/DDBJ databases">
        <authorList>
            <person name="Geib S."/>
        </authorList>
    </citation>
    <scope>NUCLEOTIDE SEQUENCE</scope>
</reference>
<dbReference type="InterPro" id="IPR005817">
    <property type="entry name" value="Wnt"/>
</dbReference>
<keyword evidence="8" id="KW-0325">Glycoprotein</keyword>
<dbReference type="InterPro" id="IPR009143">
    <property type="entry name" value="Wnt6"/>
</dbReference>
<protein>
    <recommendedName>
        <fullName evidence="10">Protein Wnt</fullName>
    </recommendedName>
</protein>
<name>A0A0A1WFC6_ZEUCU</name>
<dbReference type="Pfam" id="PF00110">
    <property type="entry name" value="wnt"/>
    <property type="match status" value="1"/>
</dbReference>
<comment type="similarity">
    <text evidence="2 10">Belongs to the Wnt family.</text>
</comment>
<dbReference type="GO" id="GO:0030182">
    <property type="term" value="P:neuron differentiation"/>
    <property type="evidence" value="ECO:0007669"/>
    <property type="project" value="TreeGrafter"/>
</dbReference>
<dbReference type="GO" id="GO:0000902">
    <property type="term" value="P:cell morphogenesis"/>
    <property type="evidence" value="ECO:0007669"/>
    <property type="project" value="UniProtKB-ARBA"/>
</dbReference>
<dbReference type="GO" id="GO:0005125">
    <property type="term" value="F:cytokine activity"/>
    <property type="evidence" value="ECO:0007669"/>
    <property type="project" value="TreeGrafter"/>
</dbReference>
<evidence type="ECO:0000256" key="8">
    <source>
        <dbReference type="ARBA" id="ARBA00023180"/>
    </source>
</evidence>
<dbReference type="GO" id="GO:0005615">
    <property type="term" value="C:extracellular space"/>
    <property type="evidence" value="ECO:0007669"/>
    <property type="project" value="TreeGrafter"/>
</dbReference>
<proteinExistence type="inferred from homology"/>
<feature type="signal peptide" evidence="11">
    <location>
        <begin position="1"/>
        <end position="24"/>
    </location>
</feature>
<dbReference type="FunFam" id="3.30.2460.20:FF:000001">
    <property type="entry name" value="Wnt homolog"/>
    <property type="match status" value="1"/>
</dbReference>
<dbReference type="CDD" id="cd19338">
    <property type="entry name" value="Wnt_Wnt6"/>
    <property type="match status" value="1"/>
</dbReference>
<dbReference type="InterPro" id="IPR018161">
    <property type="entry name" value="Wnt_CS"/>
</dbReference>
<dbReference type="EMBL" id="GBXI01017169">
    <property type="protein sequence ID" value="JAC97122.1"/>
    <property type="molecule type" value="Transcribed_RNA"/>
</dbReference>
<keyword evidence="9" id="KW-0449">Lipoprotein</keyword>
<dbReference type="PRINTS" id="PR01349">
    <property type="entry name" value="WNTPROTEIN"/>
</dbReference>
<comment type="function">
    <text evidence="10">Ligand for members of the frizzled family of seven transmembrane receptors.</text>
</comment>
<dbReference type="OrthoDB" id="5945655at2759"/>
<dbReference type="SMART" id="SM00097">
    <property type="entry name" value="WNT1"/>
    <property type="match status" value="1"/>
</dbReference>
<dbReference type="Gene3D" id="3.30.2460.20">
    <property type="match status" value="1"/>
</dbReference>
<evidence type="ECO:0000256" key="3">
    <source>
        <dbReference type="ARBA" id="ARBA00022473"/>
    </source>
</evidence>
<evidence type="ECO:0000256" key="7">
    <source>
        <dbReference type="ARBA" id="ARBA00023157"/>
    </source>
</evidence>
<evidence type="ECO:0000256" key="1">
    <source>
        <dbReference type="ARBA" id="ARBA00004498"/>
    </source>
</evidence>
<evidence type="ECO:0000313" key="12">
    <source>
        <dbReference type="EMBL" id="JAC97122.1"/>
    </source>
</evidence>
<evidence type="ECO:0000256" key="10">
    <source>
        <dbReference type="RuleBase" id="RU003500"/>
    </source>
</evidence>
<dbReference type="GO" id="GO:0060560">
    <property type="term" value="P:developmental growth involved in morphogenesis"/>
    <property type="evidence" value="ECO:0007669"/>
    <property type="project" value="UniProtKB-ARBA"/>
</dbReference>
<comment type="subcellular location">
    <subcellularLocation>
        <location evidence="1 10">Secreted</location>
        <location evidence="1 10">Extracellular space</location>
        <location evidence="1 10">Extracellular matrix</location>
    </subcellularLocation>
</comment>
<keyword evidence="4" id="KW-0964">Secreted</keyword>
<evidence type="ECO:0000256" key="5">
    <source>
        <dbReference type="ARBA" id="ARBA00022530"/>
    </source>
</evidence>
<dbReference type="AlphaFoldDB" id="A0A0A1WFC6"/>